<evidence type="ECO:0000256" key="6">
    <source>
        <dbReference type="ARBA" id="ARBA00023211"/>
    </source>
</evidence>
<dbReference type="STRING" id="1101373.A9O67_06275"/>
<evidence type="ECO:0000256" key="1">
    <source>
        <dbReference type="ARBA" id="ARBA00001936"/>
    </source>
</evidence>
<protein>
    <submittedName>
        <fullName evidence="8">Coenzyme A pyrophosphatase</fullName>
    </submittedName>
</protein>
<dbReference type="GO" id="GO:0046872">
    <property type="term" value="F:metal ion binding"/>
    <property type="evidence" value="ECO:0007669"/>
    <property type="project" value="UniProtKB-KW"/>
</dbReference>
<evidence type="ECO:0000256" key="2">
    <source>
        <dbReference type="ARBA" id="ARBA00001946"/>
    </source>
</evidence>
<proteinExistence type="predicted"/>
<evidence type="ECO:0000256" key="3">
    <source>
        <dbReference type="ARBA" id="ARBA00022723"/>
    </source>
</evidence>
<dbReference type="CDD" id="cd03426">
    <property type="entry name" value="NUDIX_CoAse_Nudt7"/>
    <property type="match status" value="1"/>
</dbReference>
<evidence type="ECO:0000256" key="5">
    <source>
        <dbReference type="ARBA" id="ARBA00022842"/>
    </source>
</evidence>
<evidence type="ECO:0000256" key="4">
    <source>
        <dbReference type="ARBA" id="ARBA00022801"/>
    </source>
</evidence>
<feature type="domain" description="Nudix hydrolase" evidence="7">
    <location>
        <begin position="66"/>
        <end position="197"/>
    </location>
</feature>
<dbReference type="SMR" id="A0A1A6DUZ7"/>
<sequence>MGPPTETTLTLPAFDPRQVPVVARDDGLPRVPVERLGEQDLRGWFARPPVWTPEIRAEPRWVDGPPKPAAVLVPLVWRARPTVLLTQRTAHLPTHAGQVAFPGGKLDAGDAGDPVRCALREAAEEVGVAPEWVEPLGTLPVYATGSGFEITPVVGLVRPSGPWRPNPQEVAEAFEVPLDFLMDPRHHRHHEVDWGGVTRRWLSMPYDDPQGQRFIWGATAGMLRNLYRFLLAGAAAMIRA</sequence>
<dbReference type="InterPro" id="IPR045121">
    <property type="entry name" value="CoAse"/>
</dbReference>
<keyword evidence="5" id="KW-0460">Magnesium</keyword>
<dbReference type="EMBL" id="LZDH01000056">
    <property type="protein sequence ID" value="OBS30599.1"/>
    <property type="molecule type" value="Genomic_DNA"/>
</dbReference>
<reference evidence="8 9" key="1">
    <citation type="submission" date="2016-06" db="EMBL/GenBank/DDBJ databases">
        <title>Genome sequence of Tepidimonas fonticaldi PL17.</title>
        <authorList>
            <person name="Pinnaka A.K."/>
        </authorList>
    </citation>
    <scope>NUCLEOTIDE SEQUENCE [LARGE SCALE GENOMIC DNA]</scope>
    <source>
        <strain evidence="8 9">PL17</strain>
    </source>
</reference>
<comment type="caution">
    <text evidence="8">The sequence shown here is derived from an EMBL/GenBank/DDBJ whole genome shotgun (WGS) entry which is preliminary data.</text>
</comment>
<accession>A0A1A6DUZ7</accession>
<dbReference type="PANTHER" id="PTHR12992:SF11">
    <property type="entry name" value="MITOCHONDRIAL COENZYME A DIPHOSPHATASE NUDT8"/>
    <property type="match status" value="1"/>
</dbReference>
<evidence type="ECO:0000313" key="9">
    <source>
        <dbReference type="Proteomes" id="UP000091969"/>
    </source>
</evidence>
<keyword evidence="9" id="KW-1185">Reference proteome</keyword>
<dbReference type="GO" id="GO:0010945">
    <property type="term" value="F:coenzyme A diphosphatase activity"/>
    <property type="evidence" value="ECO:0007669"/>
    <property type="project" value="InterPro"/>
</dbReference>
<organism evidence="8 9">
    <name type="scientific">Tepidimonas fonticaldi</name>
    <dbReference type="NCBI Taxonomy" id="1101373"/>
    <lineage>
        <taxon>Bacteria</taxon>
        <taxon>Pseudomonadati</taxon>
        <taxon>Pseudomonadota</taxon>
        <taxon>Betaproteobacteria</taxon>
        <taxon>Burkholderiales</taxon>
        <taxon>Tepidimonas</taxon>
    </lineage>
</organism>
<dbReference type="SUPFAM" id="SSF55811">
    <property type="entry name" value="Nudix"/>
    <property type="match status" value="1"/>
</dbReference>
<name>A0A1A6DUZ7_9BURK</name>
<dbReference type="AlphaFoldDB" id="A0A1A6DUZ7"/>
<dbReference type="OrthoDB" id="9802805at2"/>
<dbReference type="RefSeq" id="WP_068609201.1">
    <property type="nucleotide sequence ID" value="NZ_LZDH01000056.1"/>
</dbReference>
<keyword evidence="3" id="KW-0479">Metal-binding</keyword>
<dbReference type="Pfam" id="PF00293">
    <property type="entry name" value="NUDIX"/>
    <property type="match status" value="1"/>
</dbReference>
<dbReference type="Proteomes" id="UP000091969">
    <property type="component" value="Unassembled WGS sequence"/>
</dbReference>
<gene>
    <name evidence="8" type="ORF">A9O67_06275</name>
</gene>
<evidence type="ECO:0000259" key="7">
    <source>
        <dbReference type="PROSITE" id="PS51462"/>
    </source>
</evidence>
<dbReference type="InterPro" id="IPR015797">
    <property type="entry name" value="NUDIX_hydrolase-like_dom_sf"/>
</dbReference>
<comment type="cofactor">
    <cofactor evidence="1">
        <name>Mn(2+)</name>
        <dbReference type="ChEBI" id="CHEBI:29035"/>
    </cofactor>
</comment>
<keyword evidence="6" id="KW-0464">Manganese</keyword>
<keyword evidence="4" id="KW-0378">Hydrolase</keyword>
<dbReference type="NCBIfam" id="NF007980">
    <property type="entry name" value="PRK10707.1"/>
    <property type="match status" value="1"/>
</dbReference>
<dbReference type="PROSITE" id="PS51462">
    <property type="entry name" value="NUDIX"/>
    <property type="match status" value="1"/>
</dbReference>
<comment type="cofactor">
    <cofactor evidence="2">
        <name>Mg(2+)</name>
        <dbReference type="ChEBI" id="CHEBI:18420"/>
    </cofactor>
</comment>
<dbReference type="InterPro" id="IPR000086">
    <property type="entry name" value="NUDIX_hydrolase_dom"/>
</dbReference>
<evidence type="ECO:0000313" key="8">
    <source>
        <dbReference type="EMBL" id="OBS30599.1"/>
    </source>
</evidence>
<dbReference type="Gene3D" id="3.90.79.10">
    <property type="entry name" value="Nucleoside Triphosphate Pyrophosphohydrolase"/>
    <property type="match status" value="1"/>
</dbReference>
<dbReference type="PANTHER" id="PTHR12992">
    <property type="entry name" value="NUDIX HYDROLASE"/>
    <property type="match status" value="1"/>
</dbReference>